<keyword evidence="4 5" id="KW-0687">Ribonucleoprotein</keyword>
<gene>
    <name evidence="5" type="primary">rps27e</name>
    <name evidence="6" type="ORF">OXIME_001244</name>
</gene>
<keyword evidence="5" id="KW-0479">Metal-binding</keyword>
<dbReference type="EMBL" id="CP133772">
    <property type="protein sequence ID" value="WYY00663.1"/>
    <property type="molecule type" value="Genomic_DNA"/>
</dbReference>
<dbReference type="RefSeq" id="WP_393970997.1">
    <property type="nucleotide sequence ID" value="NZ_CP133772.1"/>
</dbReference>
<dbReference type="AlphaFoldDB" id="A0AAX4NHJ0"/>
<dbReference type="InterPro" id="IPR000592">
    <property type="entry name" value="Ribosomal_eS27"/>
</dbReference>
<comment type="subunit">
    <text evidence="5">Part of the 30S ribosomal subunit.</text>
</comment>
<evidence type="ECO:0000313" key="6">
    <source>
        <dbReference type="EMBL" id="WYY00663.1"/>
    </source>
</evidence>
<keyword evidence="7" id="KW-1185">Reference proteome</keyword>
<name>A0AAX4NHJ0_9ARCH</name>
<dbReference type="SUPFAM" id="SSF57829">
    <property type="entry name" value="Zn-binding ribosomal proteins"/>
    <property type="match status" value="1"/>
</dbReference>
<dbReference type="Proteomes" id="UP001451606">
    <property type="component" value="Chromosome"/>
</dbReference>
<comment type="cofactor">
    <cofactor evidence="5">
        <name>Zn(2+)</name>
        <dbReference type="ChEBI" id="CHEBI:29105"/>
    </cofactor>
    <text evidence="5">Binds 1 zinc ion per subunit.</text>
</comment>
<dbReference type="InterPro" id="IPR011332">
    <property type="entry name" value="Ribosomal_zn-bd"/>
</dbReference>
<sequence>MAEQKFVKLKSIGSKFIKLKCKDCGNEQITYSKISSVVVCNICGSTMARPTGGTLETTSEVTGVL</sequence>
<evidence type="ECO:0000256" key="2">
    <source>
        <dbReference type="ARBA" id="ARBA00022833"/>
    </source>
</evidence>
<keyword evidence="3 5" id="KW-0689">Ribosomal protein</keyword>
<protein>
    <recommendedName>
        <fullName evidence="5">Small ribosomal subunit protein eS27</fullName>
    </recommendedName>
</protein>
<evidence type="ECO:0000256" key="3">
    <source>
        <dbReference type="ARBA" id="ARBA00022980"/>
    </source>
</evidence>
<evidence type="ECO:0000256" key="5">
    <source>
        <dbReference type="HAMAP-Rule" id="MF_00371"/>
    </source>
</evidence>
<dbReference type="HAMAP" id="MF_00371">
    <property type="entry name" value="Ribosomal_eS27"/>
    <property type="match status" value="1"/>
</dbReference>
<evidence type="ECO:0000256" key="1">
    <source>
        <dbReference type="ARBA" id="ARBA00010919"/>
    </source>
</evidence>
<accession>A0AAX4NHJ0</accession>
<dbReference type="GeneID" id="95967981"/>
<feature type="binding site" evidence="5">
    <location>
        <position position="40"/>
    </location>
    <ligand>
        <name>Zn(2+)</name>
        <dbReference type="ChEBI" id="CHEBI:29105"/>
    </ligand>
</feature>
<dbReference type="GO" id="GO:0003735">
    <property type="term" value="F:structural constituent of ribosome"/>
    <property type="evidence" value="ECO:0007669"/>
    <property type="project" value="InterPro"/>
</dbReference>
<dbReference type="GO" id="GO:1990904">
    <property type="term" value="C:ribonucleoprotein complex"/>
    <property type="evidence" value="ECO:0007669"/>
    <property type="project" value="UniProtKB-KW"/>
</dbReference>
<keyword evidence="2 5" id="KW-0862">Zinc</keyword>
<feature type="binding site" evidence="5">
    <location>
        <position position="21"/>
    </location>
    <ligand>
        <name>Zn(2+)</name>
        <dbReference type="ChEBI" id="CHEBI:29105"/>
    </ligand>
</feature>
<feature type="binding site" evidence="5">
    <location>
        <position position="43"/>
    </location>
    <ligand>
        <name>Zn(2+)</name>
        <dbReference type="ChEBI" id="CHEBI:29105"/>
    </ligand>
</feature>
<feature type="zinc finger region" description="C4-type" evidence="5">
    <location>
        <begin position="21"/>
        <end position="43"/>
    </location>
</feature>
<dbReference type="KEGG" id="omr:OXIME_001244"/>
<dbReference type="Pfam" id="PF01667">
    <property type="entry name" value="Ribosomal_S27e"/>
    <property type="match status" value="1"/>
</dbReference>
<feature type="binding site" evidence="5">
    <location>
        <position position="24"/>
    </location>
    <ligand>
        <name>Zn(2+)</name>
        <dbReference type="ChEBI" id="CHEBI:29105"/>
    </ligand>
</feature>
<dbReference type="GO" id="GO:0006412">
    <property type="term" value="P:translation"/>
    <property type="evidence" value="ECO:0007669"/>
    <property type="project" value="UniProtKB-UniRule"/>
</dbReference>
<keyword evidence="5" id="KW-0863">Zinc-finger</keyword>
<organism evidence="6 7">
    <name type="scientific">Oxyplasma meridianum</name>
    <dbReference type="NCBI Taxonomy" id="3073602"/>
    <lineage>
        <taxon>Archaea</taxon>
        <taxon>Methanobacteriati</taxon>
        <taxon>Thermoplasmatota</taxon>
        <taxon>Thermoplasmata</taxon>
        <taxon>Thermoplasmatales</taxon>
        <taxon>Thermoplasmataceae</taxon>
        <taxon>Oxyplasma</taxon>
    </lineage>
</organism>
<dbReference type="GO" id="GO:0008270">
    <property type="term" value="F:zinc ion binding"/>
    <property type="evidence" value="ECO:0007669"/>
    <property type="project" value="UniProtKB-UniRule"/>
</dbReference>
<dbReference type="InterPro" id="IPR023407">
    <property type="entry name" value="Ribosomal_eS27_Zn-bd_dom_sf"/>
</dbReference>
<comment type="similarity">
    <text evidence="1 5">Belongs to the eukaryotic ribosomal protein eS27 family.</text>
</comment>
<reference evidence="6 7" key="1">
    <citation type="submission" date="2023-09" db="EMBL/GenBank/DDBJ databases">
        <authorList>
            <person name="Golyshina O.V."/>
            <person name="Lunev E.A."/>
            <person name="Bargiela R."/>
            <person name="Gaines M.C."/>
            <person name="Daum B."/>
            <person name="Bale N.J."/>
            <person name="Koenen M."/>
            <person name="Sinninghe Damst J.S."/>
            <person name="Yakimov M."/>
            <person name="Golyshin P.N."/>
        </authorList>
    </citation>
    <scope>NUCLEOTIDE SEQUENCE [LARGE SCALE GENOMIC DNA]</scope>
    <source>
        <strain evidence="6 7">M1</strain>
    </source>
</reference>
<evidence type="ECO:0000313" key="7">
    <source>
        <dbReference type="Proteomes" id="UP001451606"/>
    </source>
</evidence>
<dbReference type="Gene3D" id="2.20.25.100">
    <property type="entry name" value="Zn-binding ribosomal proteins"/>
    <property type="match status" value="1"/>
</dbReference>
<dbReference type="GO" id="GO:0005840">
    <property type="term" value="C:ribosome"/>
    <property type="evidence" value="ECO:0007669"/>
    <property type="project" value="UniProtKB-KW"/>
</dbReference>
<dbReference type="NCBIfam" id="NF001629">
    <property type="entry name" value="PRK00415.1"/>
    <property type="match status" value="1"/>
</dbReference>
<evidence type="ECO:0000256" key="4">
    <source>
        <dbReference type="ARBA" id="ARBA00023274"/>
    </source>
</evidence>
<proteinExistence type="inferred from homology"/>